<dbReference type="CDD" id="cd06550">
    <property type="entry name" value="TM_ABC_iron-siderophores_like"/>
    <property type="match status" value="1"/>
</dbReference>
<keyword evidence="7 8" id="KW-0472">Membrane</keyword>
<evidence type="ECO:0000256" key="3">
    <source>
        <dbReference type="ARBA" id="ARBA00022448"/>
    </source>
</evidence>
<evidence type="ECO:0000256" key="7">
    <source>
        <dbReference type="ARBA" id="ARBA00023136"/>
    </source>
</evidence>
<comment type="subcellular location">
    <subcellularLocation>
        <location evidence="1">Cell membrane</location>
        <topology evidence="1">Multi-pass membrane protein</topology>
    </subcellularLocation>
</comment>
<dbReference type="PANTHER" id="PTHR30472">
    <property type="entry name" value="FERRIC ENTEROBACTIN TRANSPORT SYSTEM PERMEASE PROTEIN"/>
    <property type="match status" value="1"/>
</dbReference>
<accession>A0ABP7KV69</accession>
<organism evidence="9 10">
    <name type="scientific">Sphingomonas limnosediminicola</name>
    <dbReference type="NCBI Taxonomy" id="940133"/>
    <lineage>
        <taxon>Bacteria</taxon>
        <taxon>Pseudomonadati</taxon>
        <taxon>Pseudomonadota</taxon>
        <taxon>Alphaproteobacteria</taxon>
        <taxon>Sphingomonadales</taxon>
        <taxon>Sphingomonadaceae</taxon>
        <taxon>Sphingomonas</taxon>
    </lineage>
</organism>
<evidence type="ECO:0000256" key="4">
    <source>
        <dbReference type="ARBA" id="ARBA00022475"/>
    </source>
</evidence>
<dbReference type="Pfam" id="PF01032">
    <property type="entry name" value="FecCD"/>
    <property type="match status" value="1"/>
</dbReference>
<feature type="transmembrane region" description="Helical" evidence="8">
    <location>
        <begin position="292"/>
        <end position="313"/>
    </location>
</feature>
<reference evidence="10" key="1">
    <citation type="journal article" date="2019" name="Int. J. Syst. Evol. Microbiol.">
        <title>The Global Catalogue of Microorganisms (GCM) 10K type strain sequencing project: providing services to taxonomists for standard genome sequencing and annotation.</title>
        <authorList>
            <consortium name="The Broad Institute Genomics Platform"/>
            <consortium name="The Broad Institute Genome Sequencing Center for Infectious Disease"/>
            <person name="Wu L."/>
            <person name="Ma J."/>
        </authorList>
    </citation>
    <scope>NUCLEOTIDE SEQUENCE [LARGE SCALE GENOMIC DNA]</scope>
    <source>
        <strain evidence="10">JCM 17543</strain>
    </source>
</reference>
<feature type="transmembrane region" description="Helical" evidence="8">
    <location>
        <begin position="266"/>
        <end position="285"/>
    </location>
</feature>
<evidence type="ECO:0000256" key="1">
    <source>
        <dbReference type="ARBA" id="ARBA00004651"/>
    </source>
</evidence>
<comment type="caution">
    <text evidence="9">The sequence shown here is derived from an EMBL/GenBank/DDBJ whole genome shotgun (WGS) entry which is preliminary data.</text>
</comment>
<comment type="similarity">
    <text evidence="2">Belongs to the binding-protein-dependent transport system permease family. FecCD subfamily.</text>
</comment>
<feature type="transmembrane region" description="Helical" evidence="8">
    <location>
        <begin position="226"/>
        <end position="254"/>
    </location>
</feature>
<evidence type="ECO:0000313" key="10">
    <source>
        <dbReference type="Proteomes" id="UP001500827"/>
    </source>
</evidence>
<evidence type="ECO:0000313" key="9">
    <source>
        <dbReference type="EMBL" id="GAA3887855.1"/>
    </source>
</evidence>
<evidence type="ECO:0000256" key="6">
    <source>
        <dbReference type="ARBA" id="ARBA00022989"/>
    </source>
</evidence>
<dbReference type="RefSeq" id="WP_344697991.1">
    <property type="nucleotide sequence ID" value="NZ_BAABBM010000001.1"/>
</dbReference>
<name>A0ABP7KV69_9SPHN</name>
<protein>
    <submittedName>
        <fullName evidence="9">Iron ABC transporter permease</fullName>
    </submittedName>
</protein>
<dbReference type="PANTHER" id="PTHR30472:SF25">
    <property type="entry name" value="ABC TRANSPORTER PERMEASE PROTEIN MJ0876-RELATED"/>
    <property type="match status" value="1"/>
</dbReference>
<dbReference type="InterPro" id="IPR000522">
    <property type="entry name" value="ABC_transptr_permease_BtuC"/>
</dbReference>
<dbReference type="InterPro" id="IPR037294">
    <property type="entry name" value="ABC_BtuC-like"/>
</dbReference>
<evidence type="ECO:0000256" key="2">
    <source>
        <dbReference type="ARBA" id="ARBA00007935"/>
    </source>
</evidence>
<keyword evidence="3" id="KW-0813">Transport</keyword>
<keyword evidence="6 8" id="KW-1133">Transmembrane helix</keyword>
<dbReference type="SUPFAM" id="SSF81345">
    <property type="entry name" value="ABC transporter involved in vitamin B12 uptake, BtuC"/>
    <property type="match status" value="1"/>
</dbReference>
<keyword evidence="5 8" id="KW-0812">Transmembrane</keyword>
<feature type="transmembrane region" description="Helical" evidence="8">
    <location>
        <begin position="53"/>
        <end position="73"/>
    </location>
</feature>
<evidence type="ECO:0000256" key="8">
    <source>
        <dbReference type="SAM" id="Phobius"/>
    </source>
</evidence>
<proteinExistence type="inferred from homology"/>
<feature type="transmembrane region" description="Helical" evidence="8">
    <location>
        <begin position="133"/>
        <end position="157"/>
    </location>
</feature>
<keyword evidence="10" id="KW-1185">Reference proteome</keyword>
<sequence length="321" mass="32649">MNRAMLLLLGALLVAALAHLLLPLGPLLELEQREPATAWLLLTEIRLPRTLLALGYGAALGMTGAALQALFANPLASPDITGSSSGAVLGAVFASYWLGVTSPLALAAGGAVGALLALAVVIGLAGRRSDPTVLLLAGIAVSLAAGAGTSLLLALAPSPFAFYDSFDWLMGSFVDRSLPQAAAALVPSSLACVLLLTRSRALDLMALGEDVAASLGHQPRRLGLQVVALSSIAIGACVSVCGAIGFVGLIAPFVARRMTRGHPGRALLPAALIGSILLLIADLAVRYGPAGRVIPVGVLTTVAGVPLFIWIVVTMRRQVTA</sequence>
<feature type="transmembrane region" description="Helical" evidence="8">
    <location>
        <begin position="80"/>
        <end position="98"/>
    </location>
</feature>
<dbReference type="Proteomes" id="UP001500827">
    <property type="component" value="Unassembled WGS sequence"/>
</dbReference>
<gene>
    <name evidence="9" type="ORF">GCM10022276_03680</name>
</gene>
<dbReference type="Gene3D" id="1.10.3470.10">
    <property type="entry name" value="ABC transporter involved in vitamin B12 uptake, BtuC"/>
    <property type="match status" value="1"/>
</dbReference>
<feature type="transmembrane region" description="Helical" evidence="8">
    <location>
        <begin position="104"/>
        <end position="126"/>
    </location>
</feature>
<dbReference type="EMBL" id="BAABBM010000001">
    <property type="protein sequence ID" value="GAA3887855.1"/>
    <property type="molecule type" value="Genomic_DNA"/>
</dbReference>
<evidence type="ECO:0000256" key="5">
    <source>
        <dbReference type="ARBA" id="ARBA00022692"/>
    </source>
</evidence>
<keyword evidence="4" id="KW-1003">Cell membrane</keyword>